<organism evidence="1 2">
    <name type="scientific">Daphnia magna</name>
    <dbReference type="NCBI Taxonomy" id="35525"/>
    <lineage>
        <taxon>Eukaryota</taxon>
        <taxon>Metazoa</taxon>
        <taxon>Ecdysozoa</taxon>
        <taxon>Arthropoda</taxon>
        <taxon>Crustacea</taxon>
        <taxon>Branchiopoda</taxon>
        <taxon>Diplostraca</taxon>
        <taxon>Cladocera</taxon>
        <taxon>Anomopoda</taxon>
        <taxon>Daphniidae</taxon>
        <taxon>Daphnia</taxon>
    </lineage>
</organism>
<name>A0A164PWM5_9CRUS</name>
<proteinExistence type="predicted"/>
<evidence type="ECO:0000313" key="2">
    <source>
        <dbReference type="Proteomes" id="UP000076858"/>
    </source>
</evidence>
<dbReference type="AlphaFoldDB" id="A0A164PWM5"/>
<reference evidence="1 2" key="1">
    <citation type="submission" date="2016-03" db="EMBL/GenBank/DDBJ databases">
        <title>EvidentialGene: Evidence-directed Construction of Genes on Genomes.</title>
        <authorList>
            <person name="Gilbert D.G."/>
            <person name="Choi J.-H."/>
            <person name="Mockaitis K."/>
            <person name="Colbourne J."/>
            <person name="Pfrender M."/>
        </authorList>
    </citation>
    <scope>NUCLEOTIDE SEQUENCE [LARGE SCALE GENOMIC DNA]</scope>
    <source>
        <strain evidence="1 2">Xinb3</strain>
        <tissue evidence="1">Complete organism</tissue>
    </source>
</reference>
<accession>A0A164PWM5</accession>
<dbReference type="Proteomes" id="UP000076858">
    <property type="component" value="Unassembled WGS sequence"/>
</dbReference>
<gene>
    <name evidence="1" type="ORF">APZ42_029121</name>
</gene>
<keyword evidence="2" id="KW-1185">Reference proteome</keyword>
<dbReference type="EMBL" id="LRGB01002536">
    <property type="protein sequence ID" value="KZS07212.1"/>
    <property type="molecule type" value="Genomic_DNA"/>
</dbReference>
<protein>
    <submittedName>
        <fullName evidence="1">Uncharacterized protein</fullName>
    </submittedName>
</protein>
<evidence type="ECO:0000313" key="1">
    <source>
        <dbReference type="EMBL" id="KZS07212.1"/>
    </source>
</evidence>
<sequence>MYWVFRSRKILVRPRCQLSRFLGYPHGLDPADLGSGDSSVLTTDKESVKTISSRMSSDGL</sequence>
<comment type="caution">
    <text evidence="1">The sequence shown here is derived from an EMBL/GenBank/DDBJ whole genome shotgun (WGS) entry which is preliminary data.</text>
</comment>